<dbReference type="NCBIfam" id="TIGR00996">
    <property type="entry name" value="Mtu_fam_mce"/>
    <property type="match status" value="1"/>
</dbReference>
<dbReference type="InterPro" id="IPR052336">
    <property type="entry name" value="MlaD_Phospholipid_Transporter"/>
</dbReference>
<comment type="caution">
    <text evidence="5">The sequence shown here is derived from an EMBL/GenBank/DDBJ whole genome shotgun (WGS) entry which is preliminary data.</text>
</comment>
<keyword evidence="2" id="KW-1133">Transmembrane helix</keyword>
<feature type="domain" description="Mce/MlaD" evidence="3">
    <location>
        <begin position="48"/>
        <end position="123"/>
    </location>
</feature>
<feature type="domain" description="Mammalian cell entry C-terminal" evidence="4">
    <location>
        <begin position="130"/>
        <end position="342"/>
    </location>
</feature>
<evidence type="ECO:0000259" key="4">
    <source>
        <dbReference type="Pfam" id="PF11887"/>
    </source>
</evidence>
<dbReference type="GO" id="GO:0005576">
    <property type="term" value="C:extracellular region"/>
    <property type="evidence" value="ECO:0007669"/>
    <property type="project" value="TreeGrafter"/>
</dbReference>
<evidence type="ECO:0000256" key="2">
    <source>
        <dbReference type="SAM" id="Phobius"/>
    </source>
</evidence>
<feature type="transmembrane region" description="Helical" evidence="2">
    <location>
        <begin position="21"/>
        <end position="40"/>
    </location>
</feature>
<proteinExistence type="predicted"/>
<reference evidence="5 6" key="1">
    <citation type="submission" date="2020-07" db="EMBL/GenBank/DDBJ databases">
        <title>Sequencing the genomes of 1000 actinobacteria strains.</title>
        <authorList>
            <person name="Klenk H.-P."/>
        </authorList>
    </citation>
    <scope>NUCLEOTIDE SEQUENCE [LARGE SCALE GENOMIC DNA]</scope>
    <source>
        <strain evidence="5 6">DSM 18248</strain>
    </source>
</reference>
<dbReference type="RefSeq" id="WP_179530986.1">
    <property type="nucleotide sequence ID" value="NZ_BAAAPP010000004.1"/>
</dbReference>
<dbReference type="InterPro" id="IPR005693">
    <property type="entry name" value="Mce"/>
</dbReference>
<feature type="region of interest" description="Disordered" evidence="1">
    <location>
        <begin position="333"/>
        <end position="370"/>
    </location>
</feature>
<dbReference type="PANTHER" id="PTHR33371:SF16">
    <property type="entry name" value="MCE-FAMILY PROTEIN MCE3F"/>
    <property type="match status" value="1"/>
</dbReference>
<sequence>MRTRPGALARTLLTDPLYRSLVGVGLVLVVAVAYLFGGVLDRPVTGRSPSVTVQMPATGGLFEGSAVTYRGVKVGRVTSIELTDDGTVRAVARLDDPGGIPVDSRVRVRSLSPVGEQYLDFQPRSDSGSFLRDGDVVQASVRDLPTSLGATVVAVSDLLDQVDDRALGRVLREVSAGVAGTGQELGRLMDQTDLLLAELERALPTAENLLRDAGPAASLVVDQRSDLLQLGRSARRAAAFLKSYDPRLRELLAGAPERLEQIDGLVDQSRAVLPAFLMAGVDLGGVLQRYDPHLRQLLREYAPGLGTVGEVVGESLRVDLVVDQSTRCRYDTERRAPRDIAPRGLQAGGRCPESAPGLQRGAAHAPPPAR</sequence>
<keyword evidence="6" id="KW-1185">Reference proteome</keyword>
<dbReference type="Pfam" id="PF02470">
    <property type="entry name" value="MlaD"/>
    <property type="match status" value="1"/>
</dbReference>
<dbReference type="EMBL" id="JACBZI010000001">
    <property type="protein sequence ID" value="NYI10097.1"/>
    <property type="molecule type" value="Genomic_DNA"/>
</dbReference>
<gene>
    <name evidence="5" type="ORF">BKA05_001612</name>
</gene>
<protein>
    <submittedName>
        <fullName evidence="5">Phospholipid/cholesterol/gamma-HCH transport system substrate-binding protein</fullName>
    </submittedName>
</protein>
<dbReference type="PANTHER" id="PTHR33371">
    <property type="entry name" value="INTERMEMBRANE PHOSPHOLIPID TRANSPORT SYSTEM BINDING PROTEIN MLAD-RELATED"/>
    <property type="match status" value="1"/>
</dbReference>
<accession>A0A7Y9YFJ8</accession>
<evidence type="ECO:0000259" key="3">
    <source>
        <dbReference type="Pfam" id="PF02470"/>
    </source>
</evidence>
<dbReference type="Pfam" id="PF11887">
    <property type="entry name" value="Mce4_CUP1"/>
    <property type="match status" value="1"/>
</dbReference>
<name>A0A7Y9YFJ8_9ACTN</name>
<dbReference type="Proteomes" id="UP000537326">
    <property type="component" value="Unassembled WGS sequence"/>
</dbReference>
<evidence type="ECO:0000256" key="1">
    <source>
        <dbReference type="SAM" id="MobiDB-lite"/>
    </source>
</evidence>
<organism evidence="5 6">
    <name type="scientific">Nocardioides marinus</name>
    <dbReference type="NCBI Taxonomy" id="374514"/>
    <lineage>
        <taxon>Bacteria</taxon>
        <taxon>Bacillati</taxon>
        <taxon>Actinomycetota</taxon>
        <taxon>Actinomycetes</taxon>
        <taxon>Propionibacteriales</taxon>
        <taxon>Nocardioidaceae</taxon>
        <taxon>Nocardioides</taxon>
    </lineage>
</organism>
<dbReference type="InterPro" id="IPR024516">
    <property type="entry name" value="Mce_C"/>
</dbReference>
<dbReference type="InterPro" id="IPR003399">
    <property type="entry name" value="Mce/MlaD"/>
</dbReference>
<keyword evidence="2" id="KW-0812">Transmembrane</keyword>
<evidence type="ECO:0000313" key="5">
    <source>
        <dbReference type="EMBL" id="NYI10097.1"/>
    </source>
</evidence>
<keyword evidence="2" id="KW-0472">Membrane</keyword>
<dbReference type="AlphaFoldDB" id="A0A7Y9YFJ8"/>
<evidence type="ECO:0000313" key="6">
    <source>
        <dbReference type="Proteomes" id="UP000537326"/>
    </source>
</evidence>